<dbReference type="Proteomes" id="UP000256708">
    <property type="component" value="Unassembled WGS sequence"/>
</dbReference>
<keyword evidence="1" id="KW-0472">Membrane</keyword>
<feature type="transmembrane region" description="Helical" evidence="1">
    <location>
        <begin position="202"/>
        <end position="223"/>
    </location>
</feature>
<keyword evidence="3" id="KW-0482">Metalloprotease</keyword>
<feature type="domain" description="CAAX prenyl protease 2/Lysostaphin resistance protein A-like" evidence="2">
    <location>
        <begin position="167"/>
        <end position="254"/>
    </location>
</feature>
<dbReference type="InterPro" id="IPR003675">
    <property type="entry name" value="Rce1/LyrA-like_dom"/>
</dbReference>
<keyword evidence="3" id="KW-0378">Hydrolase</keyword>
<feature type="transmembrane region" description="Helical" evidence="1">
    <location>
        <begin position="64"/>
        <end position="84"/>
    </location>
</feature>
<feature type="transmembrane region" description="Helical" evidence="1">
    <location>
        <begin position="12"/>
        <end position="41"/>
    </location>
</feature>
<name>A0A3D8L8W6_9BACT</name>
<keyword evidence="1" id="KW-1133">Transmembrane helix</keyword>
<evidence type="ECO:0000256" key="1">
    <source>
        <dbReference type="SAM" id="Phobius"/>
    </source>
</evidence>
<organism evidence="3 4">
    <name type="scientific">Pontibacter diazotrophicus</name>
    <dbReference type="NCBI Taxonomy" id="1400979"/>
    <lineage>
        <taxon>Bacteria</taxon>
        <taxon>Pseudomonadati</taxon>
        <taxon>Bacteroidota</taxon>
        <taxon>Cytophagia</taxon>
        <taxon>Cytophagales</taxon>
        <taxon>Hymenobacteraceae</taxon>
        <taxon>Pontibacter</taxon>
    </lineage>
</organism>
<feature type="transmembrane region" description="Helical" evidence="1">
    <location>
        <begin position="280"/>
        <end position="298"/>
    </location>
</feature>
<accession>A0A3D8L8W6</accession>
<keyword evidence="1" id="KW-0812">Transmembrane</keyword>
<reference evidence="4" key="1">
    <citation type="submission" date="2018-08" db="EMBL/GenBank/DDBJ databases">
        <authorList>
            <person name="Liu Z.-W."/>
            <person name="Du Z.-J."/>
        </authorList>
    </citation>
    <scope>NUCLEOTIDE SEQUENCE [LARGE SCALE GENOMIC DNA]</scope>
    <source>
        <strain evidence="4">H4X</strain>
    </source>
</reference>
<protein>
    <submittedName>
        <fullName evidence="3">CPBP family intramembrane metalloprotease</fullName>
    </submittedName>
</protein>
<dbReference type="PANTHER" id="PTHR43592">
    <property type="entry name" value="CAAX AMINO TERMINAL PROTEASE"/>
    <property type="match status" value="1"/>
</dbReference>
<comment type="caution">
    <text evidence="3">The sequence shown here is derived from an EMBL/GenBank/DDBJ whole genome shotgun (WGS) entry which is preliminary data.</text>
</comment>
<dbReference type="AlphaFoldDB" id="A0A3D8L8W6"/>
<feature type="transmembrane region" description="Helical" evidence="1">
    <location>
        <begin position="167"/>
        <end position="190"/>
    </location>
</feature>
<dbReference type="Pfam" id="PF02517">
    <property type="entry name" value="Rce1-like"/>
    <property type="match status" value="1"/>
</dbReference>
<dbReference type="GO" id="GO:0080120">
    <property type="term" value="P:CAAX-box protein maturation"/>
    <property type="evidence" value="ECO:0007669"/>
    <property type="project" value="UniProtKB-ARBA"/>
</dbReference>
<keyword evidence="4" id="KW-1185">Reference proteome</keyword>
<dbReference type="GO" id="GO:0004175">
    <property type="term" value="F:endopeptidase activity"/>
    <property type="evidence" value="ECO:0007669"/>
    <property type="project" value="UniProtKB-ARBA"/>
</dbReference>
<feature type="transmembrane region" description="Helical" evidence="1">
    <location>
        <begin position="235"/>
        <end position="260"/>
    </location>
</feature>
<feature type="transmembrane region" description="Helical" evidence="1">
    <location>
        <begin position="104"/>
        <end position="127"/>
    </location>
</feature>
<dbReference type="EMBL" id="QRGR01000020">
    <property type="protein sequence ID" value="RDV13808.1"/>
    <property type="molecule type" value="Genomic_DNA"/>
</dbReference>
<evidence type="ECO:0000313" key="3">
    <source>
        <dbReference type="EMBL" id="RDV13808.1"/>
    </source>
</evidence>
<dbReference type="GO" id="GO:0008237">
    <property type="term" value="F:metallopeptidase activity"/>
    <property type="evidence" value="ECO:0007669"/>
    <property type="project" value="UniProtKB-KW"/>
</dbReference>
<proteinExistence type="predicted"/>
<sequence>MKGFISKGLHPFWVILLLLAFMFGGYFVATFIVTLLAEWFFGVGIFELMDVAADPASHPQGPNVMILLQAVLQFTSFIIGPLILLRVLGYNIGHYLSWKVRPNLLLVLLSGLLIITIMPANSAIINWNANLDFPDFMEGFERWAREQEDSLAEIMKLITRFDTVGDLLIGLVVFALIPAVGEELVFRGILQRQFFRWLENQHVAIWLAAIIFGAIHVQFFGFFPRVLLGALFGYLYFWSGRIIIPMVAHFVNNGFTVFMLYLHQTRTIETDIESTEAMPLYAIAVSLILSAAIIYFLYQQFAALPVRPESAAEATEEEQSHYNS</sequence>
<dbReference type="PANTHER" id="PTHR43592:SF15">
    <property type="entry name" value="CAAX AMINO TERMINAL PROTEASE FAMILY PROTEIN"/>
    <property type="match status" value="1"/>
</dbReference>
<dbReference type="RefSeq" id="WP_115566856.1">
    <property type="nucleotide sequence ID" value="NZ_QRGR01000020.1"/>
</dbReference>
<dbReference type="GO" id="GO:0006508">
    <property type="term" value="P:proteolysis"/>
    <property type="evidence" value="ECO:0007669"/>
    <property type="project" value="UniProtKB-KW"/>
</dbReference>
<evidence type="ECO:0000313" key="4">
    <source>
        <dbReference type="Proteomes" id="UP000256708"/>
    </source>
</evidence>
<keyword evidence="3" id="KW-0645">Protease</keyword>
<evidence type="ECO:0000259" key="2">
    <source>
        <dbReference type="Pfam" id="PF02517"/>
    </source>
</evidence>
<dbReference type="OrthoDB" id="1523022at2"/>
<gene>
    <name evidence="3" type="ORF">DXT99_17390</name>
</gene>